<feature type="region of interest" description="Disordered" evidence="1">
    <location>
        <begin position="91"/>
        <end position="142"/>
    </location>
</feature>
<evidence type="ECO:0000313" key="3">
    <source>
        <dbReference type="Proteomes" id="UP001201980"/>
    </source>
</evidence>
<dbReference type="Proteomes" id="UP001201980">
    <property type="component" value="Unassembled WGS sequence"/>
</dbReference>
<dbReference type="EMBL" id="JAKWBI020000209">
    <property type="protein sequence ID" value="KAJ2899045.1"/>
    <property type="molecule type" value="Genomic_DNA"/>
</dbReference>
<reference evidence="2" key="1">
    <citation type="submission" date="2022-07" db="EMBL/GenBank/DDBJ databases">
        <title>Draft genome sequence of Zalerion maritima ATCC 34329, a (micro)plastics degrading marine fungus.</title>
        <authorList>
            <person name="Paco A."/>
            <person name="Goncalves M.F.M."/>
            <person name="Rocha-Santos T.A.P."/>
            <person name="Alves A."/>
        </authorList>
    </citation>
    <scope>NUCLEOTIDE SEQUENCE</scope>
    <source>
        <strain evidence="2">ATCC 34329</strain>
    </source>
</reference>
<feature type="compositionally biased region" description="Polar residues" evidence="1">
    <location>
        <begin position="91"/>
        <end position="104"/>
    </location>
</feature>
<gene>
    <name evidence="2" type="ORF">MKZ38_003446</name>
</gene>
<dbReference type="AlphaFoldDB" id="A0AAD5RUE4"/>
<sequence>MGTPVKVPPAASSYSNATQDPDLRSQVNQLLLSNGDASKIQDHLLHSLDSHPTNWPQTVQAHALSLLRSGEFTTFPALLRRVLDDIKQETQNAATSKNGTANGEGSSVGGATTNGATTNGTTVTSTGPGAPMPKKAASLEAPPSLAVPNQVVEDALKATQDCLEKIVRMDD</sequence>
<accession>A0AAD5RUE4</accession>
<protein>
    <submittedName>
        <fullName evidence="2">Uncharacterized protein</fullName>
    </submittedName>
</protein>
<evidence type="ECO:0000313" key="2">
    <source>
        <dbReference type="EMBL" id="KAJ2899045.1"/>
    </source>
</evidence>
<organism evidence="2 3">
    <name type="scientific">Zalerion maritima</name>
    <dbReference type="NCBI Taxonomy" id="339359"/>
    <lineage>
        <taxon>Eukaryota</taxon>
        <taxon>Fungi</taxon>
        <taxon>Dikarya</taxon>
        <taxon>Ascomycota</taxon>
        <taxon>Pezizomycotina</taxon>
        <taxon>Sordariomycetes</taxon>
        <taxon>Lulworthiomycetidae</taxon>
        <taxon>Lulworthiales</taxon>
        <taxon>Lulworthiaceae</taxon>
        <taxon>Zalerion</taxon>
    </lineage>
</organism>
<feature type="compositionally biased region" description="Polar residues" evidence="1">
    <location>
        <begin position="12"/>
        <end position="21"/>
    </location>
</feature>
<evidence type="ECO:0000256" key="1">
    <source>
        <dbReference type="SAM" id="MobiDB-lite"/>
    </source>
</evidence>
<comment type="caution">
    <text evidence="2">The sequence shown here is derived from an EMBL/GenBank/DDBJ whole genome shotgun (WGS) entry which is preliminary data.</text>
</comment>
<name>A0AAD5RUE4_9PEZI</name>
<feature type="compositionally biased region" description="Low complexity" evidence="1">
    <location>
        <begin position="109"/>
        <end position="127"/>
    </location>
</feature>
<keyword evidence="3" id="KW-1185">Reference proteome</keyword>
<feature type="region of interest" description="Disordered" evidence="1">
    <location>
        <begin position="1"/>
        <end position="21"/>
    </location>
</feature>
<proteinExistence type="predicted"/>